<dbReference type="InterPro" id="IPR003660">
    <property type="entry name" value="HAMP_dom"/>
</dbReference>
<gene>
    <name evidence="10" type="ORF">J2S17_001334</name>
</gene>
<evidence type="ECO:0000256" key="3">
    <source>
        <dbReference type="ARBA" id="ARBA00023136"/>
    </source>
</evidence>
<dbReference type="SMART" id="SM00304">
    <property type="entry name" value="HAMP"/>
    <property type="match status" value="1"/>
</dbReference>
<evidence type="ECO:0000259" key="9">
    <source>
        <dbReference type="PROSITE" id="PS50885"/>
    </source>
</evidence>
<dbReference type="Gene3D" id="6.10.340.10">
    <property type="match status" value="1"/>
</dbReference>
<keyword evidence="2" id="KW-1003">Cell membrane</keyword>
<dbReference type="PANTHER" id="PTHR32089">
    <property type="entry name" value="METHYL-ACCEPTING CHEMOTAXIS PROTEIN MCPB"/>
    <property type="match status" value="1"/>
</dbReference>
<keyword evidence="7" id="KW-0812">Transmembrane</keyword>
<dbReference type="Proteomes" id="UP001238088">
    <property type="component" value="Unassembled WGS sequence"/>
</dbReference>
<protein>
    <submittedName>
        <fullName evidence="10">Methyl-accepting chemotaxis protein</fullName>
    </submittedName>
</protein>
<keyword evidence="7" id="KW-1133">Transmembrane helix</keyword>
<dbReference type="SMART" id="SM00283">
    <property type="entry name" value="MA"/>
    <property type="match status" value="1"/>
</dbReference>
<dbReference type="EMBL" id="JAUSUB010000004">
    <property type="protein sequence ID" value="MDQ0269463.1"/>
    <property type="molecule type" value="Genomic_DNA"/>
</dbReference>
<organism evidence="10 11">
    <name type="scientific">Cytobacillus purgationiresistens</name>
    <dbReference type="NCBI Taxonomy" id="863449"/>
    <lineage>
        <taxon>Bacteria</taxon>
        <taxon>Bacillati</taxon>
        <taxon>Bacillota</taxon>
        <taxon>Bacilli</taxon>
        <taxon>Bacillales</taxon>
        <taxon>Bacillaceae</taxon>
        <taxon>Cytobacillus</taxon>
    </lineage>
</organism>
<evidence type="ECO:0000259" key="8">
    <source>
        <dbReference type="PROSITE" id="PS50111"/>
    </source>
</evidence>
<evidence type="ECO:0000256" key="1">
    <source>
        <dbReference type="ARBA" id="ARBA00004236"/>
    </source>
</evidence>
<accession>A0ABU0AGC2</accession>
<feature type="domain" description="Methyl-accepting transducer" evidence="8">
    <location>
        <begin position="276"/>
        <end position="526"/>
    </location>
</feature>
<dbReference type="InterPro" id="IPR004089">
    <property type="entry name" value="MCPsignal_dom"/>
</dbReference>
<evidence type="ECO:0000313" key="11">
    <source>
        <dbReference type="Proteomes" id="UP001238088"/>
    </source>
</evidence>
<evidence type="ECO:0000256" key="4">
    <source>
        <dbReference type="ARBA" id="ARBA00023224"/>
    </source>
</evidence>
<dbReference type="PANTHER" id="PTHR32089:SF112">
    <property type="entry name" value="LYSOZYME-LIKE PROTEIN-RELATED"/>
    <property type="match status" value="1"/>
</dbReference>
<feature type="domain" description="HAMP" evidence="9">
    <location>
        <begin position="204"/>
        <end position="257"/>
    </location>
</feature>
<dbReference type="PROSITE" id="PS50885">
    <property type="entry name" value="HAMP"/>
    <property type="match status" value="1"/>
</dbReference>
<feature type="transmembrane region" description="Helical" evidence="7">
    <location>
        <begin position="183"/>
        <end position="203"/>
    </location>
</feature>
<dbReference type="PRINTS" id="PR00260">
    <property type="entry name" value="CHEMTRNSDUCR"/>
</dbReference>
<name>A0ABU0AGC2_9BACI</name>
<keyword evidence="3 7" id="KW-0472">Membrane</keyword>
<keyword evidence="11" id="KW-1185">Reference proteome</keyword>
<evidence type="ECO:0000256" key="5">
    <source>
        <dbReference type="ARBA" id="ARBA00029447"/>
    </source>
</evidence>
<comment type="similarity">
    <text evidence="5">Belongs to the methyl-accepting chemotaxis (MCP) protein family.</text>
</comment>
<dbReference type="Gene3D" id="1.10.287.950">
    <property type="entry name" value="Methyl-accepting chemotaxis protein"/>
    <property type="match status" value="1"/>
</dbReference>
<evidence type="ECO:0000256" key="7">
    <source>
        <dbReference type="SAM" id="Phobius"/>
    </source>
</evidence>
<evidence type="ECO:0000313" key="10">
    <source>
        <dbReference type="EMBL" id="MDQ0269463.1"/>
    </source>
</evidence>
<sequence>MRVRAETKRLTSHLSLQTRILVPVIIIFLITVSFVALISFGKYKETVTNLMEQRLEKEAEFIYEMSQSLMLIFVGNEDGFSKKINQVIKRQDAKLSQDGFKADFFLITEKGPQPFDVSKHSDIIIDPLVLQEIQKKQNGLIHSEMNGNLYTISFRNVQELRGIYTIAIPQTQYLSNIKQIAQYMVIAVLLSLITTVGIIILLVRNLTNPLSKLIAIMKDARKGNLQGQAEETSTTPEIISLVRSYNAMISHMRNLLSNMSSMTKDLSATGEELTGISGKVIEDNEALMESIAIVKQGAEETSFSSEESISKIHEMKESLKHIITSMENMMLKATEMEAAANGGEKGLGNLIAVIDSFAVEFANVSNTVREVKQHSTLIEEVVSIIQQIAGQTKLLALNAAIEAARAGEAGKGFAVVANEVGLLAEKSGNAAEEIKATIGQMKSISTKAANQFDQIGTHFQEQMKTVIESRTGFDILMREVANVSLLIELSQEELAELISIVPLIEKNADHYVSISQETLASTEQMDAASKVLKNKMLQSHHAGERLHSISKVLDELHGEYKV</sequence>
<keyword evidence="4 6" id="KW-0807">Transducer</keyword>
<evidence type="ECO:0000256" key="6">
    <source>
        <dbReference type="PROSITE-ProRule" id="PRU00284"/>
    </source>
</evidence>
<feature type="transmembrane region" description="Helical" evidence="7">
    <location>
        <begin position="20"/>
        <end position="41"/>
    </location>
</feature>
<reference evidence="10 11" key="1">
    <citation type="submission" date="2023-07" db="EMBL/GenBank/DDBJ databases">
        <title>Genomic Encyclopedia of Type Strains, Phase IV (KMG-IV): sequencing the most valuable type-strain genomes for metagenomic binning, comparative biology and taxonomic classification.</title>
        <authorList>
            <person name="Goeker M."/>
        </authorList>
    </citation>
    <scope>NUCLEOTIDE SEQUENCE [LARGE SCALE GENOMIC DNA]</scope>
    <source>
        <strain evidence="10 11">DSM 23494</strain>
    </source>
</reference>
<dbReference type="PROSITE" id="PS50111">
    <property type="entry name" value="CHEMOTAXIS_TRANSDUC_2"/>
    <property type="match status" value="1"/>
</dbReference>
<evidence type="ECO:0000256" key="2">
    <source>
        <dbReference type="ARBA" id="ARBA00022475"/>
    </source>
</evidence>
<dbReference type="InterPro" id="IPR004090">
    <property type="entry name" value="Chemotax_Me-accpt_rcpt"/>
</dbReference>
<dbReference type="RefSeq" id="WP_307473040.1">
    <property type="nucleotide sequence ID" value="NZ_JAUSUB010000004.1"/>
</dbReference>
<comment type="caution">
    <text evidence="10">The sequence shown here is derived from an EMBL/GenBank/DDBJ whole genome shotgun (WGS) entry which is preliminary data.</text>
</comment>
<proteinExistence type="inferred from homology"/>
<dbReference type="SUPFAM" id="SSF58104">
    <property type="entry name" value="Methyl-accepting chemotaxis protein (MCP) signaling domain"/>
    <property type="match status" value="1"/>
</dbReference>
<dbReference type="Pfam" id="PF00015">
    <property type="entry name" value="MCPsignal"/>
    <property type="match status" value="1"/>
</dbReference>
<comment type="subcellular location">
    <subcellularLocation>
        <location evidence="1">Cell membrane</location>
    </subcellularLocation>
</comment>